<dbReference type="SUPFAM" id="SSF55874">
    <property type="entry name" value="ATPase domain of HSP90 chaperone/DNA topoisomerase II/histidine kinase"/>
    <property type="match status" value="1"/>
</dbReference>
<accession>A0ABS5VKB8</accession>
<dbReference type="SMART" id="SM00304">
    <property type="entry name" value="HAMP"/>
    <property type="match status" value="1"/>
</dbReference>
<evidence type="ECO:0000256" key="5">
    <source>
        <dbReference type="ARBA" id="ARBA00022553"/>
    </source>
</evidence>
<evidence type="ECO:0000256" key="11">
    <source>
        <dbReference type="ARBA" id="ARBA00022989"/>
    </source>
</evidence>
<evidence type="ECO:0000313" key="18">
    <source>
        <dbReference type="Proteomes" id="UP000772618"/>
    </source>
</evidence>
<feature type="transmembrane region" description="Helical" evidence="14">
    <location>
        <begin position="6"/>
        <end position="28"/>
    </location>
</feature>
<dbReference type="Pfam" id="PF02518">
    <property type="entry name" value="HATPase_c"/>
    <property type="match status" value="1"/>
</dbReference>
<keyword evidence="11 14" id="KW-1133">Transmembrane helix</keyword>
<dbReference type="InterPro" id="IPR050398">
    <property type="entry name" value="HssS/ArlS-like"/>
</dbReference>
<dbReference type="SMART" id="SM00387">
    <property type="entry name" value="HATPase_c"/>
    <property type="match status" value="1"/>
</dbReference>
<keyword evidence="5" id="KW-0597">Phosphoprotein</keyword>
<dbReference type="GO" id="GO:0016301">
    <property type="term" value="F:kinase activity"/>
    <property type="evidence" value="ECO:0007669"/>
    <property type="project" value="UniProtKB-KW"/>
</dbReference>
<dbReference type="PROSITE" id="PS50109">
    <property type="entry name" value="HIS_KIN"/>
    <property type="match status" value="1"/>
</dbReference>
<dbReference type="PRINTS" id="PR00344">
    <property type="entry name" value="BCTRLSENSOR"/>
</dbReference>
<comment type="subcellular location">
    <subcellularLocation>
        <location evidence="2">Cell membrane</location>
        <topology evidence="2">Multi-pass membrane protein</topology>
    </subcellularLocation>
</comment>
<organism evidence="17 18">
    <name type="scientific">Chryseosolibacter indicus</name>
    <dbReference type="NCBI Taxonomy" id="2782351"/>
    <lineage>
        <taxon>Bacteria</taxon>
        <taxon>Pseudomonadati</taxon>
        <taxon>Bacteroidota</taxon>
        <taxon>Cytophagia</taxon>
        <taxon>Cytophagales</taxon>
        <taxon>Chryseotaleaceae</taxon>
        <taxon>Chryseosolibacter</taxon>
    </lineage>
</organism>
<gene>
    <name evidence="17" type="ORF">KK060_01285</name>
</gene>
<dbReference type="CDD" id="cd00075">
    <property type="entry name" value="HATPase"/>
    <property type="match status" value="1"/>
</dbReference>
<evidence type="ECO:0000259" key="15">
    <source>
        <dbReference type="PROSITE" id="PS50109"/>
    </source>
</evidence>
<evidence type="ECO:0000256" key="10">
    <source>
        <dbReference type="ARBA" id="ARBA00022840"/>
    </source>
</evidence>
<proteinExistence type="predicted"/>
<dbReference type="InterPro" id="IPR005467">
    <property type="entry name" value="His_kinase_dom"/>
</dbReference>
<evidence type="ECO:0000256" key="12">
    <source>
        <dbReference type="ARBA" id="ARBA00023012"/>
    </source>
</evidence>
<evidence type="ECO:0000256" key="3">
    <source>
        <dbReference type="ARBA" id="ARBA00012438"/>
    </source>
</evidence>
<evidence type="ECO:0000313" key="17">
    <source>
        <dbReference type="EMBL" id="MBT1701890.1"/>
    </source>
</evidence>
<dbReference type="Pfam" id="PF00512">
    <property type="entry name" value="HisKA"/>
    <property type="match status" value="1"/>
</dbReference>
<name>A0ABS5VKB8_9BACT</name>
<keyword evidence="7 14" id="KW-0812">Transmembrane</keyword>
<keyword evidence="12" id="KW-0902">Two-component regulatory system</keyword>
<dbReference type="InterPro" id="IPR003594">
    <property type="entry name" value="HATPase_dom"/>
</dbReference>
<dbReference type="InterPro" id="IPR003660">
    <property type="entry name" value="HAMP_dom"/>
</dbReference>
<dbReference type="EMBL" id="JAHESD010000002">
    <property type="protein sequence ID" value="MBT1701890.1"/>
    <property type="molecule type" value="Genomic_DNA"/>
</dbReference>
<dbReference type="PROSITE" id="PS50885">
    <property type="entry name" value="HAMP"/>
    <property type="match status" value="1"/>
</dbReference>
<dbReference type="InterPro" id="IPR036097">
    <property type="entry name" value="HisK_dim/P_sf"/>
</dbReference>
<dbReference type="PANTHER" id="PTHR45528:SF1">
    <property type="entry name" value="SENSOR HISTIDINE KINASE CPXA"/>
    <property type="match status" value="1"/>
</dbReference>
<evidence type="ECO:0000256" key="4">
    <source>
        <dbReference type="ARBA" id="ARBA00022475"/>
    </source>
</evidence>
<dbReference type="Gene3D" id="3.30.565.10">
    <property type="entry name" value="Histidine kinase-like ATPase, C-terminal domain"/>
    <property type="match status" value="1"/>
</dbReference>
<dbReference type="CDD" id="cd00082">
    <property type="entry name" value="HisKA"/>
    <property type="match status" value="1"/>
</dbReference>
<keyword evidence="10" id="KW-0067">ATP-binding</keyword>
<keyword evidence="18" id="KW-1185">Reference proteome</keyword>
<dbReference type="RefSeq" id="WP_254151586.1">
    <property type="nucleotide sequence ID" value="NZ_JAHESD010000002.1"/>
</dbReference>
<evidence type="ECO:0000256" key="6">
    <source>
        <dbReference type="ARBA" id="ARBA00022679"/>
    </source>
</evidence>
<feature type="domain" description="Histidine kinase" evidence="15">
    <location>
        <begin position="240"/>
        <end position="452"/>
    </location>
</feature>
<dbReference type="Gene3D" id="1.10.287.130">
    <property type="match status" value="1"/>
</dbReference>
<dbReference type="EC" id="2.7.13.3" evidence="3"/>
<evidence type="ECO:0000256" key="8">
    <source>
        <dbReference type="ARBA" id="ARBA00022741"/>
    </source>
</evidence>
<dbReference type="InterPro" id="IPR003661">
    <property type="entry name" value="HisK_dim/P_dom"/>
</dbReference>
<sequence>MNYKKRLILLFVGLFLFVLTAILSFIYISYADFRREEFFERLREKSFSTVKLLAEVNEIDRDLLKIIDRNTINKMYDEKVLVFNEKNELIYSSLDDETIPYSTSFIEQIRDKEDKFYVDEDGDEVVGVHYRERGNDYVVLASAYDQYGISKLKNLRNLVIGALLAGTFLIALSSYFYIHQIFYPIDQLNKSIQVISESNLREFVNVTKNRDELDELAVNYNQMLGRLFKAFESQRSFVRNASHELKTPLALIHGKLEKLQDLHSADRQAYQIINSIMEDVQGQASLVESLLLMQRLQSELPIHKTSIRIDEILDKSVAEEKERFPALHVEVDIAESITSDKQLVVVGNDMLMKVCLKNLIRNAALYSETDTLLIKILFENESLIVLFSNKGFEELPKEIFEPFYRQSKQQEKPGSGLGLSLVAQIMNTLHGSVSYTFINEDHIFRLSFPFIKI</sequence>
<keyword evidence="8" id="KW-0547">Nucleotide-binding</keyword>
<keyword evidence="6" id="KW-0808">Transferase</keyword>
<dbReference type="SUPFAM" id="SSF47384">
    <property type="entry name" value="Homodimeric domain of signal transducing histidine kinase"/>
    <property type="match status" value="1"/>
</dbReference>
<dbReference type="CDD" id="cd06225">
    <property type="entry name" value="HAMP"/>
    <property type="match status" value="1"/>
</dbReference>
<dbReference type="InterPro" id="IPR036890">
    <property type="entry name" value="HATPase_C_sf"/>
</dbReference>
<keyword evidence="13 14" id="KW-0472">Membrane</keyword>
<evidence type="ECO:0000256" key="13">
    <source>
        <dbReference type="ARBA" id="ARBA00023136"/>
    </source>
</evidence>
<evidence type="ECO:0000256" key="14">
    <source>
        <dbReference type="SAM" id="Phobius"/>
    </source>
</evidence>
<keyword evidence="4" id="KW-1003">Cell membrane</keyword>
<feature type="domain" description="HAMP" evidence="16">
    <location>
        <begin position="179"/>
        <end position="232"/>
    </location>
</feature>
<keyword evidence="9 17" id="KW-0418">Kinase</keyword>
<evidence type="ECO:0000256" key="1">
    <source>
        <dbReference type="ARBA" id="ARBA00000085"/>
    </source>
</evidence>
<dbReference type="PANTHER" id="PTHR45528">
    <property type="entry name" value="SENSOR HISTIDINE KINASE CPXA"/>
    <property type="match status" value="1"/>
</dbReference>
<evidence type="ECO:0000256" key="2">
    <source>
        <dbReference type="ARBA" id="ARBA00004651"/>
    </source>
</evidence>
<dbReference type="SUPFAM" id="SSF158472">
    <property type="entry name" value="HAMP domain-like"/>
    <property type="match status" value="1"/>
</dbReference>
<comment type="caution">
    <text evidence="17">The sequence shown here is derived from an EMBL/GenBank/DDBJ whole genome shotgun (WGS) entry which is preliminary data.</text>
</comment>
<comment type="catalytic activity">
    <reaction evidence="1">
        <text>ATP + protein L-histidine = ADP + protein N-phospho-L-histidine.</text>
        <dbReference type="EC" id="2.7.13.3"/>
    </reaction>
</comment>
<dbReference type="Proteomes" id="UP000772618">
    <property type="component" value="Unassembled WGS sequence"/>
</dbReference>
<dbReference type="Gene3D" id="6.10.340.10">
    <property type="match status" value="1"/>
</dbReference>
<reference evidence="17 18" key="1">
    <citation type="submission" date="2021-05" db="EMBL/GenBank/DDBJ databases">
        <title>A Polyphasic approach of four new species of the genus Ohtaekwangia: Ohtaekwangia histidinii sp. nov., Ohtaekwangia cretensis sp. nov., Ohtaekwangia indiensis sp. nov., Ohtaekwangia reichenbachii sp. nov. from diverse environment.</title>
        <authorList>
            <person name="Octaviana S."/>
        </authorList>
    </citation>
    <scope>NUCLEOTIDE SEQUENCE [LARGE SCALE GENOMIC DNA]</scope>
    <source>
        <strain evidence="17 18">PWU20</strain>
    </source>
</reference>
<protein>
    <recommendedName>
        <fullName evidence="3">histidine kinase</fullName>
        <ecNumber evidence="3">2.7.13.3</ecNumber>
    </recommendedName>
</protein>
<evidence type="ECO:0000256" key="9">
    <source>
        <dbReference type="ARBA" id="ARBA00022777"/>
    </source>
</evidence>
<evidence type="ECO:0000259" key="16">
    <source>
        <dbReference type="PROSITE" id="PS50885"/>
    </source>
</evidence>
<evidence type="ECO:0000256" key="7">
    <source>
        <dbReference type="ARBA" id="ARBA00022692"/>
    </source>
</evidence>
<dbReference type="InterPro" id="IPR004358">
    <property type="entry name" value="Sig_transdc_His_kin-like_C"/>
</dbReference>
<dbReference type="Pfam" id="PF00672">
    <property type="entry name" value="HAMP"/>
    <property type="match status" value="1"/>
</dbReference>
<dbReference type="SMART" id="SM00388">
    <property type="entry name" value="HisKA"/>
    <property type="match status" value="1"/>
</dbReference>